<gene>
    <name evidence="2" type="ORF">THAOC_20166</name>
</gene>
<feature type="compositionally biased region" description="Basic and acidic residues" evidence="1">
    <location>
        <begin position="120"/>
        <end position="130"/>
    </location>
</feature>
<feature type="compositionally biased region" description="Polar residues" evidence="1">
    <location>
        <begin position="1"/>
        <end position="11"/>
    </location>
</feature>
<sequence>MSQRISFTTTGQDRRDHQTDSPLTGNIPFTTTGRDHPRQDGPLTGKMPIHDHRPGPSIAQDGPLTGKMPIHDHRPGPSIAQDGPLTGKMPIHDHRPGPSIAQDGPLTGKRPNSTTRRGKDRGVRQRDITRKPKGTVAWFLLGHDETTTIQSRLPCNVPAALVPLVQSLAAPQGAKGRNHPTAGERTEA</sequence>
<feature type="compositionally biased region" description="Polar residues" evidence="1">
    <location>
        <begin position="20"/>
        <end position="32"/>
    </location>
</feature>
<dbReference type="Proteomes" id="UP000266841">
    <property type="component" value="Unassembled WGS sequence"/>
</dbReference>
<feature type="non-terminal residue" evidence="2">
    <location>
        <position position="188"/>
    </location>
</feature>
<evidence type="ECO:0000256" key="1">
    <source>
        <dbReference type="SAM" id="MobiDB-lite"/>
    </source>
</evidence>
<dbReference type="AlphaFoldDB" id="K0SF53"/>
<protein>
    <submittedName>
        <fullName evidence="2">Uncharacterized protein</fullName>
    </submittedName>
</protein>
<evidence type="ECO:0000313" key="2">
    <source>
        <dbReference type="EMBL" id="EJK59586.1"/>
    </source>
</evidence>
<keyword evidence="3" id="KW-1185">Reference proteome</keyword>
<dbReference type="EMBL" id="AGNL01022667">
    <property type="protein sequence ID" value="EJK59586.1"/>
    <property type="molecule type" value="Genomic_DNA"/>
</dbReference>
<feature type="region of interest" description="Disordered" evidence="1">
    <location>
        <begin position="1"/>
        <end position="130"/>
    </location>
</feature>
<reference evidence="2 3" key="1">
    <citation type="journal article" date="2012" name="Genome Biol.">
        <title>Genome and low-iron response of an oceanic diatom adapted to chronic iron limitation.</title>
        <authorList>
            <person name="Lommer M."/>
            <person name="Specht M."/>
            <person name="Roy A.S."/>
            <person name="Kraemer L."/>
            <person name="Andreson R."/>
            <person name="Gutowska M.A."/>
            <person name="Wolf J."/>
            <person name="Bergner S.V."/>
            <person name="Schilhabel M.B."/>
            <person name="Klostermeier U.C."/>
            <person name="Beiko R.G."/>
            <person name="Rosenstiel P."/>
            <person name="Hippler M."/>
            <person name="Laroche J."/>
        </authorList>
    </citation>
    <scope>NUCLEOTIDE SEQUENCE [LARGE SCALE GENOMIC DNA]</scope>
    <source>
        <strain evidence="2 3">CCMP1005</strain>
    </source>
</reference>
<evidence type="ECO:0000313" key="3">
    <source>
        <dbReference type="Proteomes" id="UP000266841"/>
    </source>
</evidence>
<proteinExistence type="predicted"/>
<comment type="caution">
    <text evidence="2">The sequence shown here is derived from an EMBL/GenBank/DDBJ whole genome shotgun (WGS) entry which is preliminary data.</text>
</comment>
<name>K0SF53_THAOC</name>
<accession>K0SF53</accession>
<organism evidence="2 3">
    <name type="scientific">Thalassiosira oceanica</name>
    <name type="common">Marine diatom</name>
    <dbReference type="NCBI Taxonomy" id="159749"/>
    <lineage>
        <taxon>Eukaryota</taxon>
        <taxon>Sar</taxon>
        <taxon>Stramenopiles</taxon>
        <taxon>Ochrophyta</taxon>
        <taxon>Bacillariophyta</taxon>
        <taxon>Coscinodiscophyceae</taxon>
        <taxon>Thalassiosirophycidae</taxon>
        <taxon>Thalassiosirales</taxon>
        <taxon>Thalassiosiraceae</taxon>
        <taxon>Thalassiosira</taxon>
    </lineage>
</organism>